<organism evidence="1 2">
    <name type="scientific">Folsomia candida</name>
    <name type="common">Springtail</name>
    <dbReference type="NCBI Taxonomy" id="158441"/>
    <lineage>
        <taxon>Eukaryota</taxon>
        <taxon>Metazoa</taxon>
        <taxon>Ecdysozoa</taxon>
        <taxon>Arthropoda</taxon>
        <taxon>Hexapoda</taxon>
        <taxon>Collembola</taxon>
        <taxon>Entomobryomorpha</taxon>
        <taxon>Isotomoidea</taxon>
        <taxon>Isotomidae</taxon>
        <taxon>Proisotominae</taxon>
        <taxon>Folsomia</taxon>
    </lineage>
</organism>
<comment type="caution">
    <text evidence="1">The sequence shown here is derived from an EMBL/GenBank/DDBJ whole genome shotgun (WGS) entry which is preliminary data.</text>
</comment>
<name>A0A226E094_FOLCA</name>
<evidence type="ECO:0000313" key="1">
    <source>
        <dbReference type="EMBL" id="OXA49886.1"/>
    </source>
</evidence>
<dbReference type="Proteomes" id="UP000198287">
    <property type="component" value="Unassembled WGS sequence"/>
</dbReference>
<proteinExistence type="predicted"/>
<gene>
    <name evidence="1" type="ORF">Fcan01_15752</name>
</gene>
<accession>A0A226E094</accession>
<protein>
    <submittedName>
        <fullName evidence="1">Uncharacterized protein</fullName>
    </submittedName>
</protein>
<keyword evidence="2" id="KW-1185">Reference proteome</keyword>
<sequence>MNHKVFDGCVINILSDYKKDYFPDNYALQWYPHLIYVLYALAHSNLDPHFILLYSRVPGDHILPTLRALSYHVLSTILLCAFEQRSKRDRDLVKLLVERSEYVDHVFQQLLFAHVLAQRDNSVPIPEPIAFDNLTYNHKWGDVDGVSHIYNPLLFGFSDSVLTVLADNGTYKANIHLAIPQASLTGSYDLWVDTSLPFWWESVIKRYRGHGSYAHTFTNVSLWLNFTVGEGMEGGQPLATALSFGSARLWAENYSVDDYALDEAGWESRGPWFKVSFDSEHNTADREIVLTEAARSYFNRLFGFSKSNRHEALQMLVDLDNCLTDDLSQHLQKDDLAHIVPILGDRTRKTKRVGRPPKKTMSVLKASDLDVFKCMILVKPIVHHNSVEATTLSRVKPLTPTDDTRNVSDSFIRRGVGDGPSTAGLVMDAFMVVKRVCYGEVGVVVGWSGAACEGVYGAGGADRRVVGVCQVVVDHKVLEVGRIPRASGAEVNAADYENLSIQAKLKSAPIFFRGAAPRILPGGSGAENGTGVRAVDL</sequence>
<reference evidence="1 2" key="1">
    <citation type="submission" date="2015-12" db="EMBL/GenBank/DDBJ databases">
        <title>The genome of Folsomia candida.</title>
        <authorList>
            <person name="Faddeeva A."/>
            <person name="Derks M.F."/>
            <person name="Anvar Y."/>
            <person name="Smit S."/>
            <person name="Van Straalen N."/>
            <person name="Roelofs D."/>
        </authorList>
    </citation>
    <scope>NUCLEOTIDE SEQUENCE [LARGE SCALE GENOMIC DNA]</scope>
    <source>
        <strain evidence="1 2">VU population</strain>
        <tissue evidence="1">Whole body</tissue>
    </source>
</reference>
<evidence type="ECO:0000313" key="2">
    <source>
        <dbReference type="Proteomes" id="UP000198287"/>
    </source>
</evidence>
<dbReference type="EMBL" id="LNIX01000010">
    <property type="protein sequence ID" value="OXA49886.1"/>
    <property type="molecule type" value="Genomic_DNA"/>
</dbReference>
<dbReference type="AlphaFoldDB" id="A0A226E094"/>